<dbReference type="GO" id="GO:0005811">
    <property type="term" value="C:lipid droplet"/>
    <property type="evidence" value="ECO:0007669"/>
    <property type="project" value="UniProtKB-SubCell"/>
</dbReference>
<name>B9WLF0_CANDC</name>
<keyword evidence="5" id="KW-1133">Transmembrane helix</keyword>
<accession>B9WLF0</accession>
<dbReference type="ESTHER" id="candc-b9wlf0">
    <property type="family name" value="LIDHydrolase"/>
</dbReference>
<organism evidence="7 8">
    <name type="scientific">Candida dubliniensis (strain CD36 / ATCC MYA-646 / CBS 7987 / NCPF 3949 / NRRL Y-17841)</name>
    <name type="common">Yeast</name>
    <dbReference type="NCBI Taxonomy" id="573826"/>
    <lineage>
        <taxon>Eukaryota</taxon>
        <taxon>Fungi</taxon>
        <taxon>Dikarya</taxon>
        <taxon>Ascomycota</taxon>
        <taxon>Saccharomycotina</taxon>
        <taxon>Pichiomycetes</taxon>
        <taxon>Debaryomycetaceae</taxon>
        <taxon>Candida/Lodderomyces clade</taxon>
        <taxon>Candida</taxon>
    </lineage>
</organism>
<protein>
    <recommendedName>
        <fullName evidence="9">Lipid droplet-associated hydrolase</fullName>
    </recommendedName>
</protein>
<proteinExistence type="inferred from homology"/>
<keyword evidence="5" id="KW-0472">Membrane</keyword>
<evidence type="ECO:0008006" key="9">
    <source>
        <dbReference type="Google" id="ProtNLM"/>
    </source>
</evidence>
<dbReference type="GO" id="GO:0019915">
    <property type="term" value="P:lipid storage"/>
    <property type="evidence" value="ECO:0007669"/>
    <property type="project" value="InterPro"/>
</dbReference>
<evidence type="ECO:0000256" key="2">
    <source>
        <dbReference type="ARBA" id="ARBA00008300"/>
    </source>
</evidence>
<dbReference type="PANTHER" id="PTHR13390:SF0">
    <property type="entry name" value="LIPID DROPLET-ASSOCIATED HYDROLASE"/>
    <property type="match status" value="1"/>
</dbReference>
<keyword evidence="8" id="KW-1185">Reference proteome</keyword>
<dbReference type="InterPro" id="IPR029058">
    <property type="entry name" value="AB_hydrolase_fold"/>
</dbReference>
<dbReference type="GO" id="GO:0016298">
    <property type="term" value="F:lipase activity"/>
    <property type="evidence" value="ECO:0007669"/>
    <property type="project" value="InterPro"/>
</dbReference>
<evidence type="ECO:0000256" key="5">
    <source>
        <dbReference type="SAM" id="Phobius"/>
    </source>
</evidence>
<dbReference type="RefSeq" id="XP_002421911.1">
    <property type="nucleotide sequence ID" value="XM_002421866.1"/>
</dbReference>
<reference evidence="7 8" key="1">
    <citation type="journal article" date="2009" name="Genome Res.">
        <title>Comparative genomics of the fungal pathogens Candida dubliniensis and Candida albicans.</title>
        <authorList>
            <person name="Jackson A.P."/>
            <person name="Gamble J.A."/>
            <person name="Yeomans T."/>
            <person name="Moran G.P."/>
            <person name="Saunders D."/>
            <person name="Harris D."/>
            <person name="Aslett M."/>
            <person name="Barrell J.F."/>
            <person name="Butler G."/>
            <person name="Citiulo F."/>
            <person name="Coleman D.C."/>
            <person name="de Groot P.W.J."/>
            <person name="Goodwin T.J."/>
            <person name="Quail M.A."/>
            <person name="McQuillan J."/>
            <person name="Munro C.A."/>
            <person name="Pain A."/>
            <person name="Poulter R.T."/>
            <person name="Rajandream M.A."/>
            <person name="Renauld H."/>
            <person name="Spiering M.J."/>
            <person name="Tivey A."/>
            <person name="Gow N.A.R."/>
            <person name="Barrell B."/>
            <person name="Sullivan D.J."/>
            <person name="Berriman M."/>
        </authorList>
    </citation>
    <scope>NUCLEOTIDE SEQUENCE [LARGE SCALE GENOMIC DNA]</scope>
    <source>
        <strain evidence="8">CD36 / ATCC MYA-646 / CBS 7987 / NCPF 3949 / NRRL Y-17841</strain>
    </source>
</reference>
<evidence type="ECO:0000313" key="6">
    <source>
        <dbReference type="CGD" id="CAL0000163271"/>
    </source>
</evidence>
<comment type="similarity">
    <text evidence="2">Belongs to the AB hydrolase superfamily. LDAH family.</text>
</comment>
<dbReference type="OrthoDB" id="448051at2759"/>
<evidence type="ECO:0000313" key="7">
    <source>
        <dbReference type="EMBL" id="CAX39911.1"/>
    </source>
</evidence>
<evidence type="ECO:0000256" key="3">
    <source>
        <dbReference type="ARBA" id="ARBA00022677"/>
    </source>
</evidence>
<dbReference type="KEGG" id="cdu:CD36_28650"/>
<feature type="transmembrane region" description="Helical" evidence="5">
    <location>
        <begin position="187"/>
        <end position="207"/>
    </location>
</feature>
<keyword evidence="4" id="KW-0378">Hydrolase</keyword>
<keyword evidence="5" id="KW-0812">Transmembrane</keyword>
<sequence>MKFFGRRASATETYGEEYLQLQMTVTYLNTTPKTPVYHKPPLERFATTNIFVLIPGNPGLVDFYISYLDSIRKHFPQFETLCIGHVGFLDSTKRKTYDVSYQIEHKYDVLKQLILTKNESNIIPNLYFLHHSMGSFVYQRTIRRLYHDKNLNGKFNIKFSGFVTPTIHNISASSSGRVLSGLMQKKVPIVSIVLVFRFFVSLIPALILRKLLYYHLLGNKTGNGFENSVEGAYKIVKSGTVVKQALEMAKEEMLVIDTQDDINDWYFKHSDNGIKNWLFFARDDHWVANETREYLINKYGNSDNTICEVCDDEVNPISHSFCVAQSEQFANITVERIKEICNVDLD</sequence>
<dbReference type="CGD" id="CAL0000163271">
    <property type="gene designation" value="Cd36_28650"/>
</dbReference>
<comment type="subcellular location">
    <subcellularLocation>
        <location evidence="1">Lipid droplet</location>
    </subcellularLocation>
</comment>
<dbReference type="InterPro" id="IPR019363">
    <property type="entry name" value="LDAH"/>
</dbReference>
<evidence type="ECO:0000256" key="1">
    <source>
        <dbReference type="ARBA" id="ARBA00004502"/>
    </source>
</evidence>
<evidence type="ECO:0000256" key="4">
    <source>
        <dbReference type="ARBA" id="ARBA00022801"/>
    </source>
</evidence>
<dbReference type="Pfam" id="PF10230">
    <property type="entry name" value="LIDHydrolase"/>
    <property type="match status" value="1"/>
</dbReference>
<evidence type="ECO:0000313" key="8">
    <source>
        <dbReference type="Proteomes" id="UP000002605"/>
    </source>
</evidence>
<gene>
    <name evidence="6" type="ordered locus">Cd36_28650</name>
    <name evidence="7" type="ORF">CD36_28650</name>
</gene>
<dbReference type="SUPFAM" id="SSF53474">
    <property type="entry name" value="alpha/beta-Hydrolases"/>
    <property type="match status" value="1"/>
</dbReference>
<dbReference type="eggNOG" id="KOG3975">
    <property type="taxonomic scope" value="Eukaryota"/>
</dbReference>
<dbReference type="GeneID" id="8050224"/>
<dbReference type="PANTHER" id="PTHR13390">
    <property type="entry name" value="LIPASE"/>
    <property type="match status" value="1"/>
</dbReference>
<dbReference type="AlphaFoldDB" id="B9WLF0"/>
<dbReference type="VEuPathDB" id="FungiDB:CD36_28650"/>
<dbReference type="Proteomes" id="UP000002605">
    <property type="component" value="Chromosome R"/>
</dbReference>
<keyword evidence="3" id="KW-0551">Lipid droplet</keyword>
<dbReference type="HOGENOM" id="CLU_018394_1_1_1"/>
<dbReference type="EMBL" id="FM992695">
    <property type="protein sequence ID" value="CAX39911.1"/>
    <property type="molecule type" value="Genomic_DNA"/>
</dbReference>